<dbReference type="AlphaFoldDB" id="A0A8S1Q691"/>
<accession>A0A8S1Q691</accession>
<dbReference type="EMBL" id="CAJJDN010000095">
    <property type="protein sequence ID" value="CAD8110240.1"/>
    <property type="molecule type" value="Genomic_DNA"/>
</dbReference>
<organism evidence="1 2">
    <name type="scientific">Paramecium sonneborni</name>
    <dbReference type="NCBI Taxonomy" id="65129"/>
    <lineage>
        <taxon>Eukaryota</taxon>
        <taxon>Sar</taxon>
        <taxon>Alveolata</taxon>
        <taxon>Ciliophora</taxon>
        <taxon>Intramacronucleata</taxon>
        <taxon>Oligohymenophorea</taxon>
        <taxon>Peniculida</taxon>
        <taxon>Parameciidae</taxon>
        <taxon>Paramecium</taxon>
    </lineage>
</organism>
<protein>
    <submittedName>
        <fullName evidence="1">Uncharacterized protein</fullName>
    </submittedName>
</protein>
<evidence type="ECO:0000313" key="2">
    <source>
        <dbReference type="Proteomes" id="UP000692954"/>
    </source>
</evidence>
<reference evidence="1" key="1">
    <citation type="submission" date="2021-01" db="EMBL/GenBank/DDBJ databases">
        <authorList>
            <consortium name="Genoscope - CEA"/>
            <person name="William W."/>
        </authorList>
    </citation>
    <scope>NUCLEOTIDE SEQUENCE</scope>
</reference>
<dbReference type="Proteomes" id="UP000692954">
    <property type="component" value="Unassembled WGS sequence"/>
</dbReference>
<evidence type="ECO:0000313" key="1">
    <source>
        <dbReference type="EMBL" id="CAD8110240.1"/>
    </source>
</evidence>
<name>A0A8S1Q691_9CILI</name>
<sequence length="69" mass="8000">MITKLQVGHLLIGFTAGFYFAINLDQAYYFSLHHKLFLPLKEELNKSEKTISTIFNTFKQGIKNAYDDI</sequence>
<comment type="caution">
    <text evidence="1">The sequence shown here is derived from an EMBL/GenBank/DDBJ whole genome shotgun (WGS) entry which is preliminary data.</text>
</comment>
<keyword evidence="2" id="KW-1185">Reference proteome</keyword>
<dbReference type="OrthoDB" id="313915at2759"/>
<proteinExistence type="predicted"/>
<gene>
    <name evidence="1" type="ORF">PSON_ATCC_30995.1.T0950126</name>
</gene>